<dbReference type="PROSITE" id="PS01033">
    <property type="entry name" value="GLOBIN"/>
    <property type="match status" value="1"/>
</dbReference>
<organism evidence="3 4">
    <name type="scientific">Polarella glacialis</name>
    <name type="common">Dinoflagellate</name>
    <dbReference type="NCBI Taxonomy" id="89957"/>
    <lineage>
        <taxon>Eukaryota</taxon>
        <taxon>Sar</taxon>
        <taxon>Alveolata</taxon>
        <taxon>Dinophyceae</taxon>
        <taxon>Suessiales</taxon>
        <taxon>Suessiaceae</taxon>
        <taxon>Polarella</taxon>
    </lineage>
</organism>
<dbReference type="CDD" id="cd03784">
    <property type="entry name" value="GT1_Gtf-like"/>
    <property type="match status" value="1"/>
</dbReference>
<dbReference type="Pfam" id="PF00201">
    <property type="entry name" value="UDPGT"/>
    <property type="match status" value="1"/>
</dbReference>
<dbReference type="Proteomes" id="UP000654075">
    <property type="component" value="Unassembled WGS sequence"/>
</dbReference>
<name>A0A813G9W6_POLGL</name>
<dbReference type="GO" id="GO:0020037">
    <property type="term" value="F:heme binding"/>
    <property type="evidence" value="ECO:0007669"/>
    <property type="project" value="InterPro"/>
</dbReference>
<evidence type="ECO:0000259" key="2">
    <source>
        <dbReference type="PROSITE" id="PS01033"/>
    </source>
</evidence>
<dbReference type="Pfam" id="PF00042">
    <property type="entry name" value="Globin"/>
    <property type="match status" value="1"/>
</dbReference>
<keyword evidence="4" id="KW-1185">Reference proteome</keyword>
<feature type="domain" description="Globin" evidence="2">
    <location>
        <begin position="892"/>
        <end position="1038"/>
    </location>
</feature>
<comment type="caution">
    <text evidence="3">The sequence shown here is derived from an EMBL/GenBank/DDBJ whole genome shotgun (WGS) entry which is preliminary data.</text>
</comment>
<sequence length="1640" mass="177952">MVSVDRFGLMRPTRLRRPAAAATASGAGDTFEDKPHWRTSRNWLHWDQNPWSTPEFNAMQGFVSLSGGSSSSGGFVTVPGFHRQFSRWGQEHPEGSIPKRKASMLPFVVPLEDEMQALMRESSMRICEHQRIVQERGSKLKSHSDLGADQTVVRTLGTGTGQLLVILQLVDESWRVVQYITCKRLPAEEQLRLGMAAFAEDLPALQEAMVDRTVPALDSGEHLPADFLEAPIFLRVESSIRSYSIDNEPVFYDAFPELCLSQAAHKLRQAYRLKQTAETPEALQEVKVRTWPRATSSECLTADQPIKSVSSGCGYSWHHLMTGMLGKAFSVLESASSGDTGIIALAFPDGSQGGKWYFPVSVVHTVAVEFEDIKPYSPTTSATCPPAACSGDTGIIALPSPDVLLVKDAQRPAAAVLAVLSNFLAVSALAASAFDRHGSMRAAPPKFDSYVINLDSRKDRCQCMASQLASAPQAVYRHAAVGEEACSKLHDDKATLYGTRNHSSEKSLFCSNYQIWQRAKESRSDADFIVIFEDDQLLLPQFWSELTHFMQTCSAFDYVSVDSSNKAGTNEDRVNPSSAAGYANLFKPHENDLTYWGTGVQVIRRGFLDTLISKAESHGMGPMDVWWMLRLAPEGRAFSWQPNISKYPSAANAAEMKSAGCGRSVLQSDIKAVPFSLMRLMQHSQSDMSGEEAARPKMEAPKAESQGLMSLEVSVEDGEESLQAAVLRLGLREEQRCADDVRSELLASGTSSLALVDLTLRSDQIETQRSTDYEMIWDKATCLAPKAAGSAAALLALSLGLCVFGLGAERQGSQYKCANTKALGELGRDSAGSLGLAEVGLNLDKTFCSKCHIGIVTAGTAGQRWCKQDIEMAEQPAITVDVHSPAVDVNAPLDARDTQLVQQTFAVVATLGADNVGIIVFKNIFQIAPEALGLFSFKDEADLYARGGKLEKHATKIVNTLAMAISLLGDLTALVPSLQELGLRHVGYKVLPEHYDVVGQAIIMAMEMALGDKFTDPVKNAYLKVAAEIFPVTYLTHGQQSARKIGNSRSLSDQKHLWGGSLDSADNVRVETVTGSASTVITPTRGELVCAASLKSFDLNREHFKLHVDNCDSTWMAGFDNDKHGEREVIYVVVLAQAEIWLLIATFLRCLCFGALLAISCLGALLEMSPVTAPPHVVFMNMAATGHMNPTLPLVAQLRARGCKVSYFVEDTMRGVVEAAGAVWHPFRYASSEHKGIVRYLDEHGIEKYVPSGTPKEEYLHIAGGLVYNAEILLPTLLEDLEAIGPAVILYDPFHAFPQVAAHVLGIPAVGLLTMPGPGVLKKPDELCDKWMSYPWVQGPRKAILDKYGYDVLKNGMPMEFYSTTLNLVTTISELYLPPALGRQQEKFGNCPFQCIGVMADPNLKRIANANIKEGSVQELATAELEEARSLGRQVIYVSMGTVATDDRTWNEPFGVFGADNGLEHCTGKQFMQHVLRSCFEALDGDDKVLVIVSLGPQADVLDGLPAAPENFVLRQAVPQLEVLLHCSAFVTHCGANSMHEALSLGVPMVVAPIFGDQPLNGDSVNASGAGLCFRNPLDTLSATSLRSALQQLLDPSETNSFRASAKKMSERLAAAGGVKSATEAVLAQVGRGKASAGGA</sequence>
<dbReference type="GO" id="GO:0019825">
    <property type="term" value="F:oxygen binding"/>
    <property type="evidence" value="ECO:0007669"/>
    <property type="project" value="InterPro"/>
</dbReference>
<dbReference type="InterPro" id="IPR009050">
    <property type="entry name" value="Globin-like_sf"/>
</dbReference>
<dbReference type="Gene3D" id="3.40.50.2000">
    <property type="entry name" value="Glycogen Phosphorylase B"/>
    <property type="match status" value="2"/>
</dbReference>
<accession>A0A813G9W6</accession>
<dbReference type="OrthoDB" id="5835829at2759"/>
<gene>
    <name evidence="3" type="ORF">PGLA1383_LOCUS41056</name>
</gene>
<evidence type="ECO:0000256" key="1">
    <source>
        <dbReference type="ARBA" id="ARBA00022679"/>
    </source>
</evidence>
<evidence type="ECO:0000313" key="3">
    <source>
        <dbReference type="EMBL" id="CAE8623847.1"/>
    </source>
</evidence>
<dbReference type="Pfam" id="PF01755">
    <property type="entry name" value="Glyco_transf_25"/>
    <property type="match status" value="1"/>
</dbReference>
<dbReference type="GO" id="GO:0008194">
    <property type="term" value="F:UDP-glycosyltransferase activity"/>
    <property type="evidence" value="ECO:0007669"/>
    <property type="project" value="InterPro"/>
</dbReference>
<dbReference type="InterPro" id="IPR000971">
    <property type="entry name" value="Globin"/>
</dbReference>
<dbReference type="PANTHER" id="PTHR48050">
    <property type="entry name" value="STEROL 3-BETA-GLUCOSYLTRANSFERASE"/>
    <property type="match status" value="1"/>
</dbReference>
<dbReference type="PANTHER" id="PTHR48050:SF13">
    <property type="entry name" value="STEROL 3-BETA-GLUCOSYLTRANSFERASE UGT80A2"/>
    <property type="match status" value="1"/>
</dbReference>
<dbReference type="InterPro" id="IPR050426">
    <property type="entry name" value="Glycosyltransferase_28"/>
</dbReference>
<protein>
    <recommendedName>
        <fullName evidence="2">Globin domain-containing protein</fullName>
    </recommendedName>
</protein>
<dbReference type="SUPFAM" id="SSF46458">
    <property type="entry name" value="Globin-like"/>
    <property type="match status" value="1"/>
</dbReference>
<dbReference type="InterPro" id="IPR002213">
    <property type="entry name" value="UDP_glucos_trans"/>
</dbReference>
<dbReference type="SUPFAM" id="SSF53756">
    <property type="entry name" value="UDP-Glycosyltransferase/glycogen phosphorylase"/>
    <property type="match status" value="1"/>
</dbReference>
<dbReference type="InterPro" id="IPR012292">
    <property type="entry name" value="Globin/Proto"/>
</dbReference>
<keyword evidence="1" id="KW-0808">Transferase</keyword>
<dbReference type="Gene3D" id="1.10.490.10">
    <property type="entry name" value="Globins"/>
    <property type="match status" value="1"/>
</dbReference>
<proteinExistence type="predicted"/>
<reference evidence="3" key="1">
    <citation type="submission" date="2021-02" db="EMBL/GenBank/DDBJ databases">
        <authorList>
            <person name="Dougan E. K."/>
            <person name="Rhodes N."/>
            <person name="Thang M."/>
            <person name="Chan C."/>
        </authorList>
    </citation>
    <scope>NUCLEOTIDE SEQUENCE</scope>
</reference>
<evidence type="ECO:0000313" key="4">
    <source>
        <dbReference type="Proteomes" id="UP000654075"/>
    </source>
</evidence>
<dbReference type="InterPro" id="IPR002654">
    <property type="entry name" value="Glyco_trans_25"/>
</dbReference>
<dbReference type="EMBL" id="CAJNNV010028255">
    <property type="protein sequence ID" value="CAE8623847.1"/>
    <property type="molecule type" value="Genomic_DNA"/>
</dbReference>